<dbReference type="Proteomes" id="UP000233551">
    <property type="component" value="Unassembled WGS sequence"/>
</dbReference>
<comment type="caution">
    <text evidence="2">The sequence shown here is derived from an EMBL/GenBank/DDBJ whole genome shotgun (WGS) entry which is preliminary data.</text>
</comment>
<sequence length="186" mass="20588">MFTSEKHHRKSSFQLIKQDDKFFSKLLSKELNNTDDSFRVDNDGLSGGSVPFFWESRPGTPKHRFDETSIPPLTPPPSYFLKASCGKKWSPSPAKKLLSSKSNFLRILFLKGRGKKSSSPDMPPRNEALWAAEVTSQGSSSSLSDSSMNDGDPSFDGSPTSTLYPWAMTFGGATPHRGPVWPPLCR</sequence>
<dbReference type="InterPro" id="IPR007789">
    <property type="entry name" value="DUF688"/>
</dbReference>
<organism evidence="2 3">
    <name type="scientific">Punica granatum</name>
    <name type="common">Pomegranate</name>
    <dbReference type="NCBI Taxonomy" id="22663"/>
    <lineage>
        <taxon>Eukaryota</taxon>
        <taxon>Viridiplantae</taxon>
        <taxon>Streptophyta</taxon>
        <taxon>Embryophyta</taxon>
        <taxon>Tracheophyta</taxon>
        <taxon>Spermatophyta</taxon>
        <taxon>Magnoliopsida</taxon>
        <taxon>eudicotyledons</taxon>
        <taxon>Gunneridae</taxon>
        <taxon>Pentapetalae</taxon>
        <taxon>rosids</taxon>
        <taxon>malvids</taxon>
        <taxon>Myrtales</taxon>
        <taxon>Lythraceae</taxon>
        <taxon>Punica</taxon>
    </lineage>
</organism>
<protein>
    <submittedName>
        <fullName evidence="2">Uncharacterized protein</fullName>
    </submittedName>
</protein>
<dbReference type="PANTHER" id="PTHR33257:SF4">
    <property type="entry name" value="EXPRESSED PROTEIN"/>
    <property type="match status" value="1"/>
</dbReference>
<evidence type="ECO:0000313" key="3">
    <source>
        <dbReference type="Proteomes" id="UP000233551"/>
    </source>
</evidence>
<dbReference type="Pfam" id="PF05097">
    <property type="entry name" value="DUF688"/>
    <property type="match status" value="1"/>
</dbReference>
<keyword evidence="3" id="KW-1185">Reference proteome</keyword>
<feature type="compositionally biased region" description="Low complexity" evidence="1">
    <location>
        <begin position="136"/>
        <end position="147"/>
    </location>
</feature>
<evidence type="ECO:0000313" key="2">
    <source>
        <dbReference type="EMBL" id="PKI62919.1"/>
    </source>
</evidence>
<dbReference type="STRING" id="22663.A0A2I0K310"/>
<feature type="region of interest" description="Disordered" evidence="1">
    <location>
        <begin position="133"/>
        <end position="160"/>
    </location>
</feature>
<accession>A0A2I0K310</accession>
<gene>
    <name evidence="2" type="ORF">CRG98_016678</name>
</gene>
<reference evidence="2 3" key="1">
    <citation type="submission" date="2017-11" db="EMBL/GenBank/DDBJ databases">
        <title>De-novo sequencing of pomegranate (Punica granatum L.) genome.</title>
        <authorList>
            <person name="Akparov Z."/>
            <person name="Amiraslanov A."/>
            <person name="Hajiyeva S."/>
            <person name="Abbasov M."/>
            <person name="Kaur K."/>
            <person name="Hamwieh A."/>
            <person name="Solovyev V."/>
            <person name="Salamov A."/>
            <person name="Braich B."/>
            <person name="Kosarev P."/>
            <person name="Mahmoud A."/>
            <person name="Hajiyev E."/>
            <person name="Babayeva S."/>
            <person name="Izzatullayeva V."/>
            <person name="Mammadov A."/>
            <person name="Mammadov A."/>
            <person name="Sharifova S."/>
            <person name="Ojaghi J."/>
            <person name="Eynullazada K."/>
            <person name="Bayramov B."/>
            <person name="Abdulazimova A."/>
            <person name="Shahmuradov I."/>
        </authorList>
    </citation>
    <scope>NUCLEOTIDE SEQUENCE [LARGE SCALE GENOMIC DNA]</scope>
    <source>
        <strain evidence="3">cv. AG2017</strain>
        <tissue evidence="2">Leaf</tissue>
    </source>
</reference>
<dbReference type="PANTHER" id="PTHR33257">
    <property type="entry name" value="OS05G0165500 PROTEIN"/>
    <property type="match status" value="1"/>
</dbReference>
<name>A0A2I0K310_PUNGR</name>
<evidence type="ECO:0000256" key="1">
    <source>
        <dbReference type="SAM" id="MobiDB-lite"/>
    </source>
</evidence>
<dbReference type="AlphaFoldDB" id="A0A2I0K310"/>
<proteinExistence type="predicted"/>
<dbReference type="EMBL" id="PGOL01000917">
    <property type="protein sequence ID" value="PKI62919.1"/>
    <property type="molecule type" value="Genomic_DNA"/>
</dbReference>